<proteinExistence type="predicted"/>
<evidence type="ECO:0000313" key="2">
    <source>
        <dbReference type="EMBL" id="PIA93210.1"/>
    </source>
</evidence>
<accession>A0A2G5HL05</accession>
<organism evidence="2 3">
    <name type="scientific">Cercospora beticola</name>
    <name type="common">Sugarbeet leaf spot fungus</name>
    <dbReference type="NCBI Taxonomy" id="122368"/>
    <lineage>
        <taxon>Eukaryota</taxon>
        <taxon>Fungi</taxon>
        <taxon>Dikarya</taxon>
        <taxon>Ascomycota</taxon>
        <taxon>Pezizomycotina</taxon>
        <taxon>Dothideomycetes</taxon>
        <taxon>Dothideomycetidae</taxon>
        <taxon>Mycosphaerellales</taxon>
        <taxon>Mycosphaerellaceae</taxon>
        <taxon>Cercospora</taxon>
    </lineage>
</organism>
<name>A0A2G5HL05_CERBT</name>
<feature type="compositionally biased region" description="Basic and acidic residues" evidence="1">
    <location>
        <begin position="39"/>
        <end position="49"/>
    </location>
</feature>
<evidence type="ECO:0000313" key="3">
    <source>
        <dbReference type="Proteomes" id="UP000230605"/>
    </source>
</evidence>
<dbReference type="Proteomes" id="UP000230605">
    <property type="component" value="Chromosome 4"/>
</dbReference>
<sequence length="777" mass="85859">MLTHSRAYPRGGRCCLAVSPVVRQQRQKASNSSEVPRGTTRDTDTDTDIHSNPSLEPPLATDLEGCTAIMGARHQSFAVAKVGSRYRVVAGVHSQWLSDKSAVRQCLQTLKFFQANAPILRQDLQHAQKVDWQSFEIPTSDEWEAMTSKERDARWRSEVALVSRSLEMVGRIVWLSSEVQPRHCGVPIPVERSVPALRVDKQPQETLCPMITTCLMVGAAKRPGEQNREHLLSVTTSLQQCDNDDGFSIFDITDPGRPRYCFVVRGYPKRYNIPNMTPMDYNGYLAAYKTSMCKETDPTARELEQYALIDVDALAGTWPNEKFRTPEALPHAQASEGSKGDAPGVQHSLRDNAMSSVISRALTDGNDELSWLADAEQLRDFADMVLDHLRAAPNALSTTGGHNLLCRALRGRQNIDLSMFDQLKADQVFQLVSDLQSSSRQIKLTLPHIKLTAEQVHQLAHAGNIVELRFAATEGLDLHTLTEALSGAQLDSISHPAIYQAALIAGFQFPEIPLVPAINSIREALRGASLCQAIFIATGDETYAIDQRSRTASGGVAWSKHFAQTSPTSGASPAGKLKLASSHSNVYIPLHDVAMSIQKLLPRLYTTFAAELLPASPLYDIRHAYLGLNLAMSLSIDDDGQIGPPPATLLGLDRSIWAHEVLKPIVPGKWTMLVCQESHRDKSQDFAVQSATVRHCFVTRDQDGELVCKTLDELLNVLSPFQGEHETPVTASELVARLKCVPMRNQWTAETRLVIDDCEIEEAQEALLAAEMFKHRD</sequence>
<gene>
    <name evidence="2" type="ORF">CB0940_05246</name>
</gene>
<dbReference type="OrthoDB" id="3798564at2759"/>
<reference evidence="2 3" key="1">
    <citation type="submission" date="2015-10" db="EMBL/GenBank/DDBJ databases">
        <title>The cercosporin biosynthetic gene cluster was horizontally transferred to several fungal lineages and shown to be expanded in Cercospora beticola based on microsynteny with recipient genomes.</title>
        <authorList>
            <person name="De Jonge R."/>
            <person name="Ebert M.K."/>
            <person name="Suttle J.C."/>
            <person name="Jurick Ii W.M."/>
            <person name="Secor G.A."/>
            <person name="Thomma B.P."/>
            <person name="Van De Peer Y."/>
            <person name="Bolton M.D."/>
        </authorList>
    </citation>
    <scope>NUCLEOTIDE SEQUENCE [LARGE SCALE GENOMIC DNA]</scope>
    <source>
        <strain evidence="2 3">09-40</strain>
    </source>
</reference>
<feature type="region of interest" description="Disordered" evidence="1">
    <location>
        <begin position="25"/>
        <end position="60"/>
    </location>
</feature>
<comment type="caution">
    <text evidence="2">The sequence shown here is derived from an EMBL/GenBank/DDBJ whole genome shotgun (WGS) entry which is preliminary data.</text>
</comment>
<feature type="compositionally biased region" description="Polar residues" evidence="1">
    <location>
        <begin position="25"/>
        <end position="34"/>
    </location>
</feature>
<dbReference type="EMBL" id="LKMD01000105">
    <property type="protein sequence ID" value="PIA93210.1"/>
    <property type="molecule type" value="Genomic_DNA"/>
</dbReference>
<dbReference type="AlphaFoldDB" id="A0A2G5HL05"/>
<evidence type="ECO:0000256" key="1">
    <source>
        <dbReference type="SAM" id="MobiDB-lite"/>
    </source>
</evidence>
<protein>
    <submittedName>
        <fullName evidence="2">Uncharacterized protein</fullName>
    </submittedName>
</protein>